<dbReference type="InterPro" id="IPR011577">
    <property type="entry name" value="Cyt_b561_bac/Ni-Hgenase"/>
</dbReference>
<dbReference type="GO" id="GO:0020037">
    <property type="term" value="F:heme binding"/>
    <property type="evidence" value="ECO:0007669"/>
    <property type="project" value="TreeGrafter"/>
</dbReference>
<keyword evidence="5" id="KW-0349">Heme</keyword>
<keyword evidence="11 13" id="KW-0472">Membrane</keyword>
<evidence type="ECO:0000256" key="13">
    <source>
        <dbReference type="SAM" id="Phobius"/>
    </source>
</evidence>
<dbReference type="PANTHER" id="PTHR30529:SF1">
    <property type="entry name" value="CYTOCHROME B561 HOMOLOG 2"/>
    <property type="match status" value="1"/>
</dbReference>
<gene>
    <name evidence="15" type="ORF">ENY07_11970</name>
</gene>
<dbReference type="Pfam" id="PF01292">
    <property type="entry name" value="Ni_hydr_CYTB"/>
    <property type="match status" value="1"/>
</dbReference>
<reference evidence="15" key="1">
    <citation type="journal article" date="2020" name="mSystems">
        <title>Genome- and Community-Level Interaction Insights into Carbon Utilization and Element Cycling Functions of Hydrothermarchaeota in Hydrothermal Sediment.</title>
        <authorList>
            <person name="Zhou Z."/>
            <person name="Liu Y."/>
            <person name="Xu W."/>
            <person name="Pan J."/>
            <person name="Luo Z.H."/>
            <person name="Li M."/>
        </authorList>
    </citation>
    <scope>NUCLEOTIDE SEQUENCE</scope>
    <source>
        <strain evidence="15">SpSt-997</strain>
    </source>
</reference>
<comment type="similarity">
    <text evidence="12">Belongs to the cytochrome b561 family.</text>
</comment>
<evidence type="ECO:0000256" key="3">
    <source>
        <dbReference type="ARBA" id="ARBA00022448"/>
    </source>
</evidence>
<feature type="transmembrane region" description="Helical" evidence="13">
    <location>
        <begin position="16"/>
        <end position="38"/>
    </location>
</feature>
<evidence type="ECO:0000256" key="12">
    <source>
        <dbReference type="ARBA" id="ARBA00037975"/>
    </source>
</evidence>
<evidence type="ECO:0000259" key="14">
    <source>
        <dbReference type="Pfam" id="PF01292"/>
    </source>
</evidence>
<protein>
    <submittedName>
        <fullName evidence="15">Cytochrome b</fullName>
    </submittedName>
</protein>
<evidence type="ECO:0000256" key="4">
    <source>
        <dbReference type="ARBA" id="ARBA00022475"/>
    </source>
</evidence>
<dbReference type="GO" id="GO:0005886">
    <property type="term" value="C:plasma membrane"/>
    <property type="evidence" value="ECO:0007669"/>
    <property type="project" value="UniProtKB-SubCell"/>
</dbReference>
<dbReference type="AlphaFoldDB" id="A0A8J4M7G5"/>
<evidence type="ECO:0000256" key="6">
    <source>
        <dbReference type="ARBA" id="ARBA00022692"/>
    </source>
</evidence>
<proteinExistence type="inferred from homology"/>
<evidence type="ECO:0000256" key="11">
    <source>
        <dbReference type="ARBA" id="ARBA00023136"/>
    </source>
</evidence>
<evidence type="ECO:0000256" key="10">
    <source>
        <dbReference type="ARBA" id="ARBA00023004"/>
    </source>
</evidence>
<keyword evidence="4" id="KW-1003">Cell membrane</keyword>
<dbReference type="GO" id="GO:0046872">
    <property type="term" value="F:metal ion binding"/>
    <property type="evidence" value="ECO:0007669"/>
    <property type="project" value="UniProtKB-KW"/>
</dbReference>
<dbReference type="SUPFAM" id="SSF81342">
    <property type="entry name" value="Transmembrane di-heme cytochromes"/>
    <property type="match status" value="1"/>
</dbReference>
<comment type="cofactor">
    <cofactor evidence="1">
        <name>heme b</name>
        <dbReference type="ChEBI" id="CHEBI:60344"/>
    </cofactor>
</comment>
<feature type="domain" description="Cytochrome b561 bacterial/Ni-hydrogenase" evidence="14">
    <location>
        <begin position="9"/>
        <end position="180"/>
    </location>
</feature>
<sequence>MVLPVYDRVYDRTTIAFHWLTVALVLSLWSIAQIWGFLPRGTALRHGLQWLHVGLGLFFIVVLLARLLWRATAGRRLAPPPGARLVALAARAVHGALYGLLLAMAVTGPLNRWAAGDPLGVPGVFTIPAPFAASKALAHRINDIHGTIAIALLTLAALHAAAALIHHFLWRDDVLTRMLPRLPTRRAEGG</sequence>
<comment type="caution">
    <text evidence="15">The sequence shown here is derived from an EMBL/GenBank/DDBJ whole genome shotgun (WGS) entry which is preliminary data.</text>
</comment>
<accession>A0A8J4M7G5</accession>
<comment type="subcellular location">
    <subcellularLocation>
        <location evidence="2">Cell membrane</location>
        <topology evidence="2">Multi-pass membrane protein</topology>
    </subcellularLocation>
</comment>
<keyword evidence="6 13" id="KW-0812">Transmembrane</keyword>
<name>A0A8J4M7G5_9PROT</name>
<evidence type="ECO:0000256" key="5">
    <source>
        <dbReference type="ARBA" id="ARBA00022617"/>
    </source>
</evidence>
<dbReference type="GO" id="GO:0009055">
    <property type="term" value="F:electron transfer activity"/>
    <property type="evidence" value="ECO:0007669"/>
    <property type="project" value="InterPro"/>
</dbReference>
<feature type="transmembrane region" description="Helical" evidence="13">
    <location>
        <begin position="85"/>
        <end position="107"/>
    </location>
</feature>
<keyword evidence="10" id="KW-0408">Iron</keyword>
<dbReference type="GO" id="GO:0022904">
    <property type="term" value="P:respiratory electron transport chain"/>
    <property type="evidence" value="ECO:0007669"/>
    <property type="project" value="InterPro"/>
</dbReference>
<evidence type="ECO:0000313" key="15">
    <source>
        <dbReference type="EMBL" id="HGC43918.1"/>
    </source>
</evidence>
<keyword evidence="8" id="KW-0249">Electron transport</keyword>
<evidence type="ECO:0000256" key="1">
    <source>
        <dbReference type="ARBA" id="ARBA00001970"/>
    </source>
</evidence>
<keyword evidence="9 13" id="KW-1133">Transmembrane helix</keyword>
<organism evidence="15">
    <name type="scientific">Acidicaldus sp</name>
    <dbReference type="NCBI Taxonomy" id="1872105"/>
    <lineage>
        <taxon>Bacteria</taxon>
        <taxon>Pseudomonadati</taxon>
        <taxon>Pseudomonadota</taxon>
        <taxon>Alphaproteobacteria</taxon>
        <taxon>Acetobacterales</taxon>
        <taxon>Acetobacteraceae</taxon>
        <taxon>Acidicaldus</taxon>
    </lineage>
</organism>
<dbReference type="InterPro" id="IPR016174">
    <property type="entry name" value="Di-haem_cyt_TM"/>
</dbReference>
<feature type="transmembrane region" description="Helical" evidence="13">
    <location>
        <begin position="50"/>
        <end position="69"/>
    </location>
</feature>
<feature type="transmembrane region" description="Helical" evidence="13">
    <location>
        <begin position="150"/>
        <end position="170"/>
    </location>
</feature>
<evidence type="ECO:0000256" key="9">
    <source>
        <dbReference type="ARBA" id="ARBA00022989"/>
    </source>
</evidence>
<evidence type="ECO:0000256" key="8">
    <source>
        <dbReference type="ARBA" id="ARBA00022982"/>
    </source>
</evidence>
<dbReference type="EMBL" id="DTQM01000229">
    <property type="protein sequence ID" value="HGC43918.1"/>
    <property type="molecule type" value="Genomic_DNA"/>
</dbReference>
<keyword evidence="3" id="KW-0813">Transport</keyword>
<evidence type="ECO:0000256" key="2">
    <source>
        <dbReference type="ARBA" id="ARBA00004651"/>
    </source>
</evidence>
<dbReference type="PANTHER" id="PTHR30529">
    <property type="entry name" value="CYTOCHROME B561"/>
    <property type="match status" value="1"/>
</dbReference>
<evidence type="ECO:0000256" key="7">
    <source>
        <dbReference type="ARBA" id="ARBA00022723"/>
    </source>
</evidence>
<dbReference type="InterPro" id="IPR052168">
    <property type="entry name" value="Cytochrome_b561_oxidase"/>
</dbReference>
<keyword evidence="7" id="KW-0479">Metal-binding</keyword>